<dbReference type="EMBL" id="JAAAMV010000012">
    <property type="protein sequence ID" value="NBD25359.1"/>
    <property type="molecule type" value="Genomic_DNA"/>
</dbReference>
<dbReference type="PANTHER" id="PTHR43420">
    <property type="entry name" value="ACETYLTRANSFERASE"/>
    <property type="match status" value="1"/>
</dbReference>
<name>A0ABW9XRS6_9BACL</name>
<dbReference type="Pfam" id="PF00583">
    <property type="entry name" value="Acetyltransf_1"/>
    <property type="match status" value="1"/>
</dbReference>
<evidence type="ECO:0000259" key="3">
    <source>
        <dbReference type="PROSITE" id="PS51186"/>
    </source>
</evidence>
<protein>
    <submittedName>
        <fullName evidence="4">GNAT family N-acetyltransferase</fullName>
    </submittedName>
</protein>
<dbReference type="SUPFAM" id="SSF55729">
    <property type="entry name" value="Acyl-CoA N-acyltransferases (Nat)"/>
    <property type="match status" value="1"/>
</dbReference>
<keyword evidence="5" id="KW-1185">Reference proteome</keyword>
<comment type="caution">
    <text evidence="4">The sequence shown here is derived from an EMBL/GenBank/DDBJ whole genome shotgun (WGS) entry which is preliminary data.</text>
</comment>
<gene>
    <name evidence="4" type="ORF">GT019_15865</name>
</gene>
<reference evidence="4 5" key="1">
    <citation type="submission" date="2020-01" db="EMBL/GenBank/DDBJ databases">
        <title>Paenibacillus soybeanensis sp. nov. isolated from the nodules of soybean (Glycine max(L.) Merr).</title>
        <authorList>
            <person name="Wang H."/>
        </authorList>
    </citation>
    <scope>NUCLEOTIDE SEQUENCE [LARGE SCALE GENOMIC DNA]</scope>
    <source>
        <strain evidence="4 5">T1</strain>
    </source>
</reference>
<evidence type="ECO:0000313" key="4">
    <source>
        <dbReference type="EMBL" id="NBD25359.1"/>
    </source>
</evidence>
<dbReference type="Gene3D" id="3.40.630.30">
    <property type="match status" value="1"/>
</dbReference>
<dbReference type="PROSITE" id="PS51186">
    <property type="entry name" value="GNAT"/>
    <property type="match status" value="1"/>
</dbReference>
<dbReference type="InterPro" id="IPR050680">
    <property type="entry name" value="YpeA/RimI_acetyltransf"/>
</dbReference>
<evidence type="ECO:0000256" key="1">
    <source>
        <dbReference type="ARBA" id="ARBA00022679"/>
    </source>
</evidence>
<evidence type="ECO:0000256" key="2">
    <source>
        <dbReference type="ARBA" id="ARBA00023315"/>
    </source>
</evidence>
<sequence>MWIRKLQVEDAESYWRLRLDALRRYPQAFGADYEDAKHTPIEEVRGRIADGTDNFILGAFADTGAIVGMVGFRREPYRKMRHKGMVWGMYVDPASQGQGAGRRLMEELMARAREMPGLEHIGLYVVDTNRSAKSLYLSLGFVTYGVERNAMKLDEGTYVHEELMVRFLERRSPNELT</sequence>
<proteinExistence type="predicted"/>
<organism evidence="4 5">
    <name type="scientific">Paenibacillus glycinis</name>
    <dbReference type="NCBI Taxonomy" id="2697035"/>
    <lineage>
        <taxon>Bacteria</taxon>
        <taxon>Bacillati</taxon>
        <taxon>Bacillota</taxon>
        <taxon>Bacilli</taxon>
        <taxon>Bacillales</taxon>
        <taxon>Paenibacillaceae</taxon>
        <taxon>Paenibacillus</taxon>
    </lineage>
</organism>
<keyword evidence="1" id="KW-0808">Transferase</keyword>
<dbReference type="InterPro" id="IPR000182">
    <property type="entry name" value="GNAT_dom"/>
</dbReference>
<accession>A0ABW9XRS6</accession>
<dbReference type="InterPro" id="IPR016181">
    <property type="entry name" value="Acyl_CoA_acyltransferase"/>
</dbReference>
<dbReference type="CDD" id="cd04301">
    <property type="entry name" value="NAT_SF"/>
    <property type="match status" value="1"/>
</dbReference>
<keyword evidence="2" id="KW-0012">Acyltransferase</keyword>
<feature type="domain" description="N-acetyltransferase" evidence="3">
    <location>
        <begin position="1"/>
        <end position="169"/>
    </location>
</feature>
<evidence type="ECO:0000313" key="5">
    <source>
        <dbReference type="Proteomes" id="UP000665561"/>
    </source>
</evidence>
<dbReference type="Proteomes" id="UP000665561">
    <property type="component" value="Unassembled WGS sequence"/>
</dbReference>